<dbReference type="SUPFAM" id="SSF56219">
    <property type="entry name" value="DNase I-like"/>
    <property type="match status" value="1"/>
</dbReference>
<dbReference type="AlphaFoldDB" id="A0A6C0AXE3"/>
<evidence type="ECO:0000313" key="2">
    <source>
        <dbReference type="EMBL" id="QHS84627.1"/>
    </source>
</evidence>
<dbReference type="Gene3D" id="3.60.10.10">
    <property type="entry name" value="Endonuclease/exonuclease/phosphatase"/>
    <property type="match status" value="1"/>
</dbReference>
<accession>A0A6C0AXE3</accession>
<reference evidence="2" key="1">
    <citation type="journal article" date="2020" name="Nature">
        <title>Giant virus diversity and host interactions through global metagenomics.</title>
        <authorList>
            <person name="Schulz F."/>
            <person name="Roux S."/>
            <person name="Paez-Espino D."/>
            <person name="Jungbluth S."/>
            <person name="Walsh D.A."/>
            <person name="Denef V.J."/>
            <person name="McMahon K.D."/>
            <person name="Konstantinidis K.T."/>
            <person name="Eloe-Fadrosh E.A."/>
            <person name="Kyrpides N.C."/>
            <person name="Woyke T."/>
        </authorList>
    </citation>
    <scope>NUCLEOTIDE SEQUENCE</scope>
    <source>
        <strain evidence="2">GVMAG-S-ERX556022-25</strain>
    </source>
</reference>
<dbReference type="InterPro" id="IPR036691">
    <property type="entry name" value="Endo/exonu/phosph_ase_sf"/>
</dbReference>
<organism evidence="2">
    <name type="scientific">viral metagenome</name>
    <dbReference type="NCBI Taxonomy" id="1070528"/>
    <lineage>
        <taxon>unclassified sequences</taxon>
        <taxon>metagenomes</taxon>
        <taxon>organismal metagenomes</taxon>
    </lineage>
</organism>
<dbReference type="EMBL" id="MN738810">
    <property type="protein sequence ID" value="QHS84627.1"/>
    <property type="molecule type" value="Genomic_DNA"/>
</dbReference>
<sequence length="344" mass="40219">MNKTKKNNKLIKYRKRKVRKIKSRKMKSKKMKSKKMKSRKFKSRKSRSKHMLKDNFKIGGVSNIPINLISFNLEELCHYKVGTTYDPLTSDAFKQLIFDKNPSFVCLQELSSKSKNDINKNIDIILQNVNDKYKPITDNFTNAIIYDEDQWDNIYTLLVNRKIDDKPDSDQLSSDNTRVKKTMCVLYQYKRFKDYKLWVVNIHLKAGANRAKHVFELKNIFDKINIYNRENKYQDIDILLAGDFNDISSKYQLIQDAGSETLNNKSIYEICCNNTPTHDAKYMHCETIKHKVAAAAAKMVSIKHSYDSIIFITLKSNIRINSISINNTELSDHFIIQANMNIIK</sequence>
<evidence type="ECO:0008006" key="3">
    <source>
        <dbReference type="Google" id="ProtNLM"/>
    </source>
</evidence>
<feature type="region of interest" description="Disordered" evidence="1">
    <location>
        <begin position="19"/>
        <end position="48"/>
    </location>
</feature>
<protein>
    <recommendedName>
        <fullName evidence="3">Endonuclease/exonuclease/phosphatase domain-containing protein</fullName>
    </recommendedName>
</protein>
<name>A0A6C0AXE3_9ZZZZ</name>
<evidence type="ECO:0000256" key="1">
    <source>
        <dbReference type="SAM" id="MobiDB-lite"/>
    </source>
</evidence>
<proteinExistence type="predicted"/>